<accession>A0A7J9AK38</accession>
<gene>
    <name evidence="1" type="ORF">Golax_021035</name>
</gene>
<organism evidence="1 2">
    <name type="scientific">Gossypium laxum</name>
    <dbReference type="NCBI Taxonomy" id="34288"/>
    <lineage>
        <taxon>Eukaryota</taxon>
        <taxon>Viridiplantae</taxon>
        <taxon>Streptophyta</taxon>
        <taxon>Embryophyta</taxon>
        <taxon>Tracheophyta</taxon>
        <taxon>Spermatophyta</taxon>
        <taxon>Magnoliopsida</taxon>
        <taxon>eudicotyledons</taxon>
        <taxon>Gunneridae</taxon>
        <taxon>Pentapetalae</taxon>
        <taxon>rosids</taxon>
        <taxon>malvids</taxon>
        <taxon>Malvales</taxon>
        <taxon>Malvaceae</taxon>
        <taxon>Malvoideae</taxon>
        <taxon>Gossypium</taxon>
    </lineage>
</organism>
<evidence type="ECO:0000313" key="2">
    <source>
        <dbReference type="Proteomes" id="UP000593574"/>
    </source>
</evidence>
<comment type="caution">
    <text evidence="1">The sequence shown here is derived from an EMBL/GenBank/DDBJ whole genome shotgun (WGS) entry which is preliminary data.</text>
</comment>
<protein>
    <recommendedName>
        <fullName evidence="3">RNase H type-1 domain-containing protein</fullName>
    </recommendedName>
</protein>
<proteinExistence type="predicted"/>
<dbReference type="Proteomes" id="UP000593574">
    <property type="component" value="Unassembled WGS sequence"/>
</dbReference>
<keyword evidence="2" id="KW-1185">Reference proteome</keyword>
<dbReference type="EMBL" id="JABEZV010000011">
    <property type="protein sequence ID" value="MBA0724340.1"/>
    <property type="molecule type" value="Genomic_DNA"/>
</dbReference>
<reference evidence="1 2" key="1">
    <citation type="journal article" date="2019" name="Genome Biol. Evol.">
        <title>Insights into the evolution of the New World diploid cottons (Gossypium, subgenus Houzingenia) based on genome sequencing.</title>
        <authorList>
            <person name="Grover C.E."/>
            <person name="Arick M.A. 2nd"/>
            <person name="Thrash A."/>
            <person name="Conover J.L."/>
            <person name="Sanders W.S."/>
            <person name="Peterson D.G."/>
            <person name="Frelichowski J.E."/>
            <person name="Scheffler J.A."/>
            <person name="Scheffler B.E."/>
            <person name="Wendel J.F."/>
        </authorList>
    </citation>
    <scope>NUCLEOTIDE SEQUENCE [LARGE SCALE GENOMIC DNA]</scope>
    <source>
        <strain evidence="1">4</strain>
        <tissue evidence="1">Leaf</tissue>
    </source>
</reference>
<name>A0A7J9AK38_9ROSI</name>
<dbReference type="AlphaFoldDB" id="A0A7J9AK38"/>
<evidence type="ECO:0008006" key="3">
    <source>
        <dbReference type="Google" id="ProtNLM"/>
    </source>
</evidence>
<sequence length="41" mass="4468">MLLNNWQKPTMGWTKINVDHSLSRCGSRAAIGGVARGPNDD</sequence>
<evidence type="ECO:0000313" key="1">
    <source>
        <dbReference type="EMBL" id="MBA0724340.1"/>
    </source>
</evidence>